<sequence>RTQYLLNIMPSGLSIKNRLKKLAFRINHVLYASLVLKGIPRNFKVPPPLVHSTFQGSTGFAILIELL</sequence>
<dbReference type="AlphaFoldDB" id="A0AAD7Z7F8"/>
<reference evidence="1" key="1">
    <citation type="journal article" date="2023" name="IScience">
        <title>Live-bearing cockroach genome reveals convergent evolutionary mechanisms linked to viviparity in insects and beyond.</title>
        <authorList>
            <person name="Fouks B."/>
            <person name="Harrison M.C."/>
            <person name="Mikhailova A.A."/>
            <person name="Marchal E."/>
            <person name="English S."/>
            <person name="Carruthers M."/>
            <person name="Jennings E.C."/>
            <person name="Chiamaka E.L."/>
            <person name="Frigard R.A."/>
            <person name="Pippel M."/>
            <person name="Attardo G.M."/>
            <person name="Benoit J.B."/>
            <person name="Bornberg-Bauer E."/>
            <person name="Tobe S.S."/>
        </authorList>
    </citation>
    <scope>NUCLEOTIDE SEQUENCE</scope>
    <source>
        <strain evidence="1">Stay&amp;Tobe</strain>
    </source>
</reference>
<comment type="caution">
    <text evidence="1">The sequence shown here is derived from an EMBL/GenBank/DDBJ whole genome shotgun (WGS) entry which is preliminary data.</text>
</comment>
<proteinExistence type="predicted"/>
<accession>A0AAD7Z7F8</accession>
<dbReference type="EMBL" id="JASPKZ010010239">
    <property type="protein sequence ID" value="KAJ9575122.1"/>
    <property type="molecule type" value="Genomic_DNA"/>
</dbReference>
<evidence type="ECO:0000313" key="2">
    <source>
        <dbReference type="Proteomes" id="UP001233999"/>
    </source>
</evidence>
<feature type="non-terminal residue" evidence="1">
    <location>
        <position position="1"/>
    </location>
</feature>
<evidence type="ECO:0000313" key="1">
    <source>
        <dbReference type="EMBL" id="KAJ9575122.1"/>
    </source>
</evidence>
<gene>
    <name evidence="1" type="ORF">L9F63_007708</name>
</gene>
<organism evidence="1 2">
    <name type="scientific">Diploptera punctata</name>
    <name type="common">Pacific beetle cockroach</name>
    <dbReference type="NCBI Taxonomy" id="6984"/>
    <lineage>
        <taxon>Eukaryota</taxon>
        <taxon>Metazoa</taxon>
        <taxon>Ecdysozoa</taxon>
        <taxon>Arthropoda</taxon>
        <taxon>Hexapoda</taxon>
        <taxon>Insecta</taxon>
        <taxon>Pterygota</taxon>
        <taxon>Neoptera</taxon>
        <taxon>Polyneoptera</taxon>
        <taxon>Dictyoptera</taxon>
        <taxon>Blattodea</taxon>
        <taxon>Blaberoidea</taxon>
        <taxon>Blaberidae</taxon>
        <taxon>Diplopterinae</taxon>
        <taxon>Diploptera</taxon>
    </lineage>
</organism>
<reference evidence="1" key="2">
    <citation type="submission" date="2023-05" db="EMBL/GenBank/DDBJ databases">
        <authorList>
            <person name="Fouks B."/>
        </authorList>
    </citation>
    <scope>NUCLEOTIDE SEQUENCE</scope>
    <source>
        <strain evidence="1">Stay&amp;Tobe</strain>
        <tissue evidence="1">Testes</tissue>
    </source>
</reference>
<name>A0AAD7Z7F8_DIPPU</name>
<keyword evidence="2" id="KW-1185">Reference proteome</keyword>
<protein>
    <submittedName>
        <fullName evidence="1">Uncharacterized protein</fullName>
    </submittedName>
</protein>
<dbReference type="Proteomes" id="UP001233999">
    <property type="component" value="Unassembled WGS sequence"/>
</dbReference>
<feature type="non-terminal residue" evidence="1">
    <location>
        <position position="67"/>
    </location>
</feature>